<dbReference type="AlphaFoldDB" id="A0A0A7S5H0"/>
<organism evidence="2 3">
    <name type="scientific">Frischella perrara</name>
    <dbReference type="NCBI Taxonomy" id="1267021"/>
    <lineage>
        <taxon>Bacteria</taxon>
        <taxon>Pseudomonadati</taxon>
        <taxon>Pseudomonadota</taxon>
        <taxon>Gammaproteobacteria</taxon>
        <taxon>Orbales</taxon>
        <taxon>Orbaceae</taxon>
        <taxon>Frischella</taxon>
    </lineage>
</organism>
<dbReference type="InterPro" id="IPR037401">
    <property type="entry name" value="SnoaL-like"/>
</dbReference>
<evidence type="ECO:0000313" key="2">
    <source>
        <dbReference type="EMBL" id="AJA44496.1"/>
    </source>
</evidence>
<proteinExistence type="predicted"/>
<dbReference type="Gene3D" id="3.10.450.50">
    <property type="match status" value="1"/>
</dbReference>
<protein>
    <recommendedName>
        <fullName evidence="1">SnoaL-like domain-containing protein</fullName>
    </recommendedName>
</protein>
<feature type="domain" description="SnoaL-like" evidence="1">
    <location>
        <begin position="7"/>
        <end position="101"/>
    </location>
</feature>
<dbReference type="Pfam" id="PF12680">
    <property type="entry name" value="SnoaL_2"/>
    <property type="match status" value="1"/>
</dbReference>
<accession>A0A0A7S5H0</accession>
<dbReference type="KEGG" id="fpp:FPB0191_00666"/>
<evidence type="ECO:0000313" key="3">
    <source>
        <dbReference type="Proteomes" id="UP000030901"/>
    </source>
</evidence>
<dbReference type="OrthoDB" id="9812089at2"/>
<gene>
    <name evidence="2" type="ORF">FPB0191_00666</name>
</gene>
<dbReference type="EMBL" id="CP009056">
    <property type="protein sequence ID" value="AJA44496.1"/>
    <property type="molecule type" value="Genomic_DNA"/>
</dbReference>
<name>A0A0A7S5H0_FRIPE</name>
<dbReference type="STRING" id="1267021.FPB0191_00666"/>
<sequence length="121" mass="14442">MNNKKLVQQFIKMFFVNGKIEKIPEYIVEDYIQHNPRVETGHEGFINFFKKFQNFKPKFELLNICSEDNMVFLFHKCTFADGTVNKVCDIFRLENHQIVEHWDVIESHVEKVKSINNNGIF</sequence>
<dbReference type="InterPro" id="IPR032710">
    <property type="entry name" value="NTF2-like_dom_sf"/>
</dbReference>
<reference evidence="2 3" key="1">
    <citation type="journal article" date="2014" name="Appl. Environ. Microbiol.">
        <title>Gut symbionts from distinct hosts exhibit genotoxic activity via divergent colibactin biosynthetic pathways.</title>
        <authorList>
            <person name="Engel P."/>
            <person name="Vizcaino M.I."/>
            <person name="Crawford J.M."/>
        </authorList>
    </citation>
    <scope>NUCLEOTIDE SEQUENCE [LARGE SCALE GENOMIC DNA]</scope>
    <source>
        <strain evidence="2 3">PEB0191</strain>
    </source>
</reference>
<dbReference type="SUPFAM" id="SSF54427">
    <property type="entry name" value="NTF2-like"/>
    <property type="match status" value="1"/>
</dbReference>
<evidence type="ECO:0000259" key="1">
    <source>
        <dbReference type="Pfam" id="PF12680"/>
    </source>
</evidence>
<dbReference type="HOGENOM" id="CLU_100997_2_1_6"/>
<dbReference type="RefSeq" id="WP_039103999.1">
    <property type="nucleotide sequence ID" value="NZ_CP009056.1"/>
</dbReference>
<dbReference type="Proteomes" id="UP000030901">
    <property type="component" value="Chromosome"/>
</dbReference>
<keyword evidence="3" id="KW-1185">Reference proteome</keyword>